<dbReference type="AlphaFoldDB" id="A0A1A8XJD5"/>
<accession>A0A1A8XJD5</accession>
<reference evidence="6" key="1">
    <citation type="submission" date="2016-06" db="EMBL/GenBank/DDBJ databases">
        <authorList>
            <person name="McIlroy S.J."/>
            <person name="Karst S.M."/>
            <person name="Albertsen M."/>
        </authorList>
    </citation>
    <scope>NUCLEOTIDE SEQUENCE [LARGE SCALE GENOMIC DNA]</scope>
</reference>
<dbReference type="PANTHER" id="PTHR39431">
    <property type="entry name" value="FRPA/C-RELATED PROTEIN"/>
    <property type="match status" value="1"/>
</dbReference>
<dbReference type="EMBL" id="FLQX01000090">
    <property type="protein sequence ID" value="SBT04806.1"/>
    <property type="molecule type" value="Genomic_DNA"/>
</dbReference>
<evidence type="ECO:0000313" key="6">
    <source>
        <dbReference type="Proteomes" id="UP000199169"/>
    </source>
</evidence>
<dbReference type="Proteomes" id="UP000199169">
    <property type="component" value="Unassembled WGS sequence"/>
</dbReference>
<dbReference type="Gene3D" id="2.60.40.10">
    <property type="entry name" value="Immunoglobulins"/>
    <property type="match status" value="1"/>
</dbReference>
<dbReference type="SUPFAM" id="SSF117074">
    <property type="entry name" value="Hypothetical protein PA1324"/>
    <property type="match status" value="1"/>
</dbReference>
<evidence type="ECO:0000259" key="4">
    <source>
        <dbReference type="Pfam" id="PF17210"/>
    </source>
</evidence>
<proteinExistence type="predicted"/>
<evidence type="ECO:0000313" key="5">
    <source>
        <dbReference type="EMBL" id="SBT04806.1"/>
    </source>
</evidence>
<evidence type="ECO:0000256" key="3">
    <source>
        <dbReference type="ARBA" id="ARBA00022729"/>
    </source>
</evidence>
<keyword evidence="6" id="KW-1185">Reference proteome</keyword>
<evidence type="ECO:0000256" key="1">
    <source>
        <dbReference type="ARBA" id="ARBA00004613"/>
    </source>
</evidence>
<evidence type="ECO:0000256" key="2">
    <source>
        <dbReference type="ARBA" id="ARBA00022525"/>
    </source>
</evidence>
<keyword evidence="2" id="KW-0964">Secreted</keyword>
<dbReference type="STRING" id="1860102.ACCAA_180070"/>
<keyword evidence="3" id="KW-0732">Signal</keyword>
<dbReference type="InterPro" id="IPR033764">
    <property type="entry name" value="Sdr_B"/>
</dbReference>
<gene>
    <name evidence="5" type="ORF">ACCAA_180070</name>
</gene>
<sequence length="641" mass="67371">MPILTPGTAVTWTYKVTNTGTMAFARSDVVIVDDNGTPLNTSDDLSTTGLDLKKITYLSGDLQSDNILSPGEVWLYQATGTVQKLTTTLGAASTFDFSGTSATDGTDGNVRTFTAGSVSVHASAFSRDKTSGAWAQAWLGSYGGGLGVTDSSEGSGANNTHTVDNMGGRDNYVLFEFDQNVVVDSAFLGYVVNDSDLQVWIGTRSNAYTSHDTLLSDADLTALGFTELNSTTLTTTRLADLNAGNVSGNVLVIAADTTDTTPEDMFKIQKVTVNLAQAGVYENKATVTAKGATDSDLSHYKNPVAVATASVGDKVWDDMNHNNIQDASEPGIESIRVKLIGAGADNIFGTADDITFNTTTDVNGNYLFSNLDPGTYKLQFDKANVMHYNATYGATYNMSDWKWAVKDTGSNDAIDSDVAGDAVAKTNVTLTDAFTLVAGQNDLTRDAGITPLVIDLDGNGIQTVSRSNSAGTFDLFGNGAAVQSGWISGGEGFLAVDKNGNGKIDSISELFGGTAKGAGFAQLASYDSNGDGVVNAFDAAFAELRVWRDTNGNHQTDDGELMTLTQAGVVELDIHYTELPFLDRQGNVHLERSSAAMSSGQRVDMTDVYFNVSAADADAAGVSLPGIANLLNPTELGSLFA</sequence>
<dbReference type="PANTHER" id="PTHR39431:SF1">
    <property type="entry name" value="FRPA_C-RELATED PROTEIN"/>
    <property type="match status" value="1"/>
</dbReference>
<dbReference type="Pfam" id="PF17210">
    <property type="entry name" value="SdrD_B"/>
    <property type="match status" value="1"/>
</dbReference>
<dbReference type="InterPro" id="IPR013783">
    <property type="entry name" value="Ig-like_fold"/>
</dbReference>
<comment type="subcellular location">
    <subcellularLocation>
        <location evidence="1">Secreted</location>
    </subcellularLocation>
</comment>
<protein>
    <recommendedName>
        <fullName evidence="4">SD-repeat containing protein B domain-containing protein</fullName>
    </recommendedName>
</protein>
<name>A0A1A8XJD5_9PROT</name>
<dbReference type="GO" id="GO:0005576">
    <property type="term" value="C:extracellular region"/>
    <property type="evidence" value="ECO:0007669"/>
    <property type="project" value="UniProtKB-SubCell"/>
</dbReference>
<feature type="domain" description="SD-repeat containing protein B" evidence="4">
    <location>
        <begin position="309"/>
        <end position="449"/>
    </location>
</feature>
<organism evidence="5 6">
    <name type="scientific">Candidatus Accumulibacter aalborgensis</name>
    <dbReference type="NCBI Taxonomy" id="1860102"/>
    <lineage>
        <taxon>Bacteria</taxon>
        <taxon>Pseudomonadati</taxon>
        <taxon>Pseudomonadota</taxon>
        <taxon>Betaproteobacteria</taxon>
        <taxon>Candidatus Accumulibacter</taxon>
    </lineage>
</organism>